<dbReference type="SUPFAM" id="SSF55040">
    <property type="entry name" value="Molybdenum cofactor biosynthesis protein C, MoaC"/>
    <property type="match status" value="1"/>
</dbReference>
<dbReference type="InterPro" id="IPR050105">
    <property type="entry name" value="MoCo_biosynth_MoaA/MoaC"/>
</dbReference>
<dbReference type="Gene3D" id="3.30.70.640">
    <property type="entry name" value="Molybdopterin cofactor biosynthesis C (MoaC) domain"/>
    <property type="match status" value="1"/>
</dbReference>
<name>A0A2M7EAS8_9BACT</name>
<reference evidence="5" key="1">
    <citation type="submission" date="2017-09" db="EMBL/GenBank/DDBJ databases">
        <title>Depth-based differentiation of microbial function through sediment-hosted aquifers and enrichment of novel symbionts in the deep terrestrial subsurface.</title>
        <authorList>
            <person name="Probst A.J."/>
            <person name="Ladd B."/>
            <person name="Jarett J.K."/>
            <person name="Geller-Mcgrath D.E."/>
            <person name="Sieber C.M.K."/>
            <person name="Emerson J.B."/>
            <person name="Anantharaman K."/>
            <person name="Thomas B.C."/>
            <person name="Malmstrom R."/>
            <person name="Stieglmeier M."/>
            <person name="Klingl A."/>
            <person name="Woyke T."/>
            <person name="Ryan C.M."/>
            <person name="Banfield J.F."/>
        </authorList>
    </citation>
    <scope>NUCLEOTIDE SEQUENCE [LARGE SCALE GENOMIC DNA]</scope>
</reference>
<evidence type="ECO:0000313" key="4">
    <source>
        <dbReference type="EMBL" id="PIV64856.1"/>
    </source>
</evidence>
<evidence type="ECO:0000256" key="1">
    <source>
        <dbReference type="ARBA" id="ARBA00005046"/>
    </source>
</evidence>
<sequence>MRLNGMVDVSGKNITLRRAKAQAVVKLKPRIIELIKKKKVLKGDVLEQAKVAGIMAAKKTSELIPLCHPLSISDIKVSFALGRREVKITSSVSARERTGVEMEALIAATLAALTIYDMCKMYDRAIEITEIFLLKKTGGKSKIATLKGSHCSCRACSAMPSKLGHYIDVVRGF</sequence>
<accession>A0A2M7EAS8</accession>
<proteinExistence type="predicted"/>
<dbReference type="Pfam" id="PF01967">
    <property type="entry name" value="MoaC"/>
    <property type="match status" value="1"/>
</dbReference>
<dbReference type="InterPro" id="IPR002820">
    <property type="entry name" value="Mopterin_CF_biosynth-C_dom"/>
</dbReference>
<dbReference type="NCBIfam" id="TIGR00581">
    <property type="entry name" value="moaC"/>
    <property type="match status" value="1"/>
</dbReference>
<dbReference type="UniPathway" id="UPA00344"/>
<comment type="caution">
    <text evidence="4">The sequence shown here is derived from an EMBL/GenBank/DDBJ whole genome shotgun (WGS) entry which is preliminary data.</text>
</comment>
<keyword evidence="2" id="KW-0501">Molybdenum cofactor biosynthesis</keyword>
<protein>
    <submittedName>
        <fullName evidence="4">Cyclic pyranopterin monophosphate synthase MoaC</fullName>
    </submittedName>
</protein>
<evidence type="ECO:0000256" key="2">
    <source>
        <dbReference type="ARBA" id="ARBA00023150"/>
    </source>
</evidence>
<dbReference type="AlphaFoldDB" id="A0A2M7EAS8"/>
<dbReference type="InterPro" id="IPR023045">
    <property type="entry name" value="MoaC"/>
</dbReference>
<dbReference type="PANTHER" id="PTHR22960">
    <property type="entry name" value="MOLYBDOPTERIN COFACTOR SYNTHESIS PROTEIN A"/>
    <property type="match status" value="1"/>
</dbReference>
<dbReference type="Proteomes" id="UP000228886">
    <property type="component" value="Unassembled WGS sequence"/>
</dbReference>
<dbReference type="NCBIfam" id="NF006870">
    <property type="entry name" value="PRK09364.1"/>
    <property type="match status" value="1"/>
</dbReference>
<gene>
    <name evidence="4" type="primary">moaC</name>
    <name evidence="4" type="ORF">COS11_00050</name>
</gene>
<feature type="domain" description="Molybdopterin cofactor biosynthesis C (MoaC)" evidence="3">
    <location>
        <begin position="6"/>
        <end position="139"/>
    </location>
</feature>
<dbReference type="InterPro" id="IPR036522">
    <property type="entry name" value="MoaC_sf"/>
</dbReference>
<organism evidence="4 5">
    <name type="scientific">bacterium (Candidatus Ratteibacteria) CG01_land_8_20_14_3_00_40_19</name>
    <dbReference type="NCBI Taxonomy" id="2014290"/>
    <lineage>
        <taxon>Bacteria</taxon>
        <taxon>Candidatus Ratteibacteria</taxon>
    </lineage>
</organism>
<comment type="pathway">
    <text evidence="1">Cofactor biosynthesis; molybdopterin biosynthesis.</text>
</comment>
<dbReference type="EMBL" id="PETL01000002">
    <property type="protein sequence ID" value="PIV64856.1"/>
    <property type="molecule type" value="Genomic_DNA"/>
</dbReference>
<dbReference type="GO" id="GO:0006777">
    <property type="term" value="P:Mo-molybdopterin cofactor biosynthetic process"/>
    <property type="evidence" value="ECO:0007669"/>
    <property type="project" value="UniProtKB-KW"/>
</dbReference>
<evidence type="ECO:0000313" key="5">
    <source>
        <dbReference type="Proteomes" id="UP000228886"/>
    </source>
</evidence>
<evidence type="ECO:0000259" key="3">
    <source>
        <dbReference type="Pfam" id="PF01967"/>
    </source>
</evidence>